<feature type="region of interest" description="Disordered" evidence="1">
    <location>
        <begin position="317"/>
        <end position="337"/>
    </location>
</feature>
<proteinExistence type="predicted"/>
<dbReference type="AlphaFoldDB" id="A0A7J6THK1"/>
<dbReference type="EMBL" id="JABANM010007488">
    <property type="protein sequence ID" value="KAF4744182.1"/>
    <property type="molecule type" value="Genomic_DNA"/>
</dbReference>
<accession>A0A7J6THK1</accession>
<evidence type="ECO:0000256" key="1">
    <source>
        <dbReference type="SAM" id="MobiDB-lite"/>
    </source>
</evidence>
<evidence type="ECO:0000313" key="4">
    <source>
        <dbReference type="Proteomes" id="UP000574390"/>
    </source>
</evidence>
<feature type="chain" id="PRO_5029486436" evidence="2">
    <location>
        <begin position="23"/>
        <end position="473"/>
    </location>
</feature>
<dbReference type="Proteomes" id="UP000574390">
    <property type="component" value="Unassembled WGS sequence"/>
</dbReference>
<keyword evidence="2" id="KW-0732">Signal</keyword>
<sequence>MPGYFSHCVTVLLLKGCSLSLATTYENFPFRPGRYRIKQSDRSKISNLANLTMAILPGYHRSGTVCLDFQHNNGTHYHVGPVALSRSKGVVQRKIRWNMLEDDLGQRCSGLRESRLLPQYEGKEIGGELPARTPYAQMKDASRAFTSHLLASTLGTTLICSPEGEEQVLYIGFATKAFRRSTGGQTKSEFLFVAMEPVEGDGQLNLNRGDVVPSASGSEHKKFPDRCGLYRIDPDEKQKIKDLHDLTMDISLTPCQRRGRKAQQIRLRFAHINGIESHVGPLLPRNVVHNFERVWLRSKDDLKGSCWGLSASTFAGPRKGKTTVDGEPPSPSPDLQMKSVSRVYSSNLSSVTLDTTLLCLNDDVSLRLGFRAEPPTKYRDPQSKSHFLFVIMRRVKSGSLGIAPDEPGKEVVDLAIGDKVKSGAMQVDPADVKRKADPEPAEAPLPKAAKFEETGVSQWDHLPPKKRYLKTSK</sequence>
<organism evidence="3 4">
    <name type="scientific">Perkinsus olseni</name>
    <name type="common">Perkinsus atlanticus</name>
    <dbReference type="NCBI Taxonomy" id="32597"/>
    <lineage>
        <taxon>Eukaryota</taxon>
        <taxon>Sar</taxon>
        <taxon>Alveolata</taxon>
        <taxon>Perkinsozoa</taxon>
        <taxon>Perkinsea</taxon>
        <taxon>Perkinsida</taxon>
        <taxon>Perkinsidae</taxon>
        <taxon>Perkinsus</taxon>
    </lineage>
</organism>
<reference evidence="3 4" key="1">
    <citation type="submission" date="2020-04" db="EMBL/GenBank/DDBJ databases">
        <title>Perkinsus olseni comparative genomics.</title>
        <authorList>
            <person name="Bogema D.R."/>
        </authorList>
    </citation>
    <scope>NUCLEOTIDE SEQUENCE [LARGE SCALE GENOMIC DNA]</scope>
    <source>
        <strain evidence="3">ATCC PRA-205</strain>
    </source>
</reference>
<protein>
    <submittedName>
        <fullName evidence="3">Uncharacterized protein</fullName>
    </submittedName>
</protein>
<gene>
    <name evidence="3" type="ORF">FOZ62_024046</name>
</gene>
<name>A0A7J6THK1_PEROL</name>
<feature type="signal peptide" evidence="2">
    <location>
        <begin position="1"/>
        <end position="22"/>
    </location>
</feature>
<evidence type="ECO:0000313" key="3">
    <source>
        <dbReference type="EMBL" id="KAF4744182.1"/>
    </source>
</evidence>
<evidence type="ECO:0000256" key="2">
    <source>
        <dbReference type="SAM" id="SignalP"/>
    </source>
</evidence>
<feature type="region of interest" description="Disordered" evidence="1">
    <location>
        <begin position="425"/>
        <end position="456"/>
    </location>
</feature>
<comment type="caution">
    <text evidence="3">The sequence shown here is derived from an EMBL/GenBank/DDBJ whole genome shotgun (WGS) entry which is preliminary data.</text>
</comment>